<evidence type="ECO:0008006" key="4">
    <source>
        <dbReference type="Google" id="ProtNLM"/>
    </source>
</evidence>
<proteinExistence type="predicted"/>
<dbReference type="PANTHER" id="PTHR33233">
    <property type="entry name" value="ENDONUCLEASE/EXONUCLEASE/PHOSPHATASE"/>
    <property type="match status" value="1"/>
</dbReference>
<sequence length="273" mass="31166">MARGGKRGRSRPVNVISPDDTQTDQSEEFQAPAGEETHQGKVLAIKSNGIVSWEDKPPNTQVQSARSYASLVDPKEGIELKFVSAEIIDDKKIAKIEREDTAVICSILGANPPYEIIQGFVKGIWGPYEIDKILQVRKGVFLPFLVELWNRQMDLQTENIKSLPIWVQLPDLDIKIWDSDSLSKIGSTLGFPLKTDKYTRDKIMIKYVRLLIDIPHDGHFPDNVEFFNEGGVLVRQQVHYKWKPIKYTHYKMLGHEEANCIKKGGVRIEWRPI</sequence>
<gene>
    <name evidence="2" type="ORF">Cgig2_008335</name>
</gene>
<reference evidence="2" key="1">
    <citation type="submission" date="2022-04" db="EMBL/GenBank/DDBJ databases">
        <title>Carnegiea gigantea Genome sequencing and assembly v2.</title>
        <authorList>
            <person name="Copetti D."/>
            <person name="Sanderson M.J."/>
            <person name="Burquez A."/>
            <person name="Wojciechowski M.F."/>
        </authorList>
    </citation>
    <scope>NUCLEOTIDE SEQUENCE</scope>
    <source>
        <strain evidence="2">SGP5-SGP5p</strain>
        <tissue evidence="2">Aerial part</tissue>
    </source>
</reference>
<name>A0A9Q1K780_9CARY</name>
<dbReference type="Proteomes" id="UP001153076">
    <property type="component" value="Unassembled WGS sequence"/>
</dbReference>
<evidence type="ECO:0000313" key="3">
    <source>
        <dbReference type="Proteomes" id="UP001153076"/>
    </source>
</evidence>
<comment type="caution">
    <text evidence="2">The sequence shown here is derived from an EMBL/GenBank/DDBJ whole genome shotgun (WGS) entry which is preliminary data.</text>
</comment>
<dbReference type="OrthoDB" id="425619at2759"/>
<protein>
    <recommendedName>
        <fullName evidence="4">DUF4283 domain-containing protein</fullName>
    </recommendedName>
</protein>
<dbReference type="AlphaFoldDB" id="A0A9Q1K780"/>
<feature type="region of interest" description="Disordered" evidence="1">
    <location>
        <begin position="1"/>
        <end position="40"/>
    </location>
</feature>
<dbReference type="PANTHER" id="PTHR33233:SF17">
    <property type="entry name" value="DUF4283 DOMAIN-CONTAINING PROTEIN"/>
    <property type="match status" value="1"/>
</dbReference>
<keyword evidence="3" id="KW-1185">Reference proteome</keyword>
<dbReference type="EMBL" id="JAKOGI010000286">
    <property type="protein sequence ID" value="KAJ8437709.1"/>
    <property type="molecule type" value="Genomic_DNA"/>
</dbReference>
<organism evidence="2 3">
    <name type="scientific">Carnegiea gigantea</name>
    <dbReference type="NCBI Taxonomy" id="171969"/>
    <lineage>
        <taxon>Eukaryota</taxon>
        <taxon>Viridiplantae</taxon>
        <taxon>Streptophyta</taxon>
        <taxon>Embryophyta</taxon>
        <taxon>Tracheophyta</taxon>
        <taxon>Spermatophyta</taxon>
        <taxon>Magnoliopsida</taxon>
        <taxon>eudicotyledons</taxon>
        <taxon>Gunneridae</taxon>
        <taxon>Pentapetalae</taxon>
        <taxon>Caryophyllales</taxon>
        <taxon>Cactineae</taxon>
        <taxon>Cactaceae</taxon>
        <taxon>Cactoideae</taxon>
        <taxon>Echinocereeae</taxon>
        <taxon>Carnegiea</taxon>
    </lineage>
</organism>
<feature type="compositionally biased region" description="Basic residues" evidence="1">
    <location>
        <begin position="1"/>
        <end position="10"/>
    </location>
</feature>
<evidence type="ECO:0000256" key="1">
    <source>
        <dbReference type="SAM" id="MobiDB-lite"/>
    </source>
</evidence>
<evidence type="ECO:0000313" key="2">
    <source>
        <dbReference type="EMBL" id="KAJ8437709.1"/>
    </source>
</evidence>
<accession>A0A9Q1K780</accession>